<proteinExistence type="predicted"/>
<dbReference type="Proteomes" id="UP000281594">
    <property type="component" value="Unassembled WGS sequence"/>
</dbReference>
<protein>
    <submittedName>
        <fullName evidence="1">Uncharacterized protein</fullName>
    </submittedName>
</protein>
<sequence>MISVQAVASWSFALLWSRSVMLDAGVTVRELTLCAVGYQSRDRWGITPCDAALGRRLYQRVTTASMPG</sequence>
<name>A0A3L8RP62_STRRN</name>
<organism evidence="1 2">
    <name type="scientific">Streptomyces rapamycinicus (strain ATCC 29253 / DSM 41530 / NRRL 5491 / AYB-994)</name>
    <name type="common">Streptomyces hygroscopicus (strain ATCC 29253)</name>
    <dbReference type="NCBI Taxonomy" id="1343740"/>
    <lineage>
        <taxon>Bacteria</taxon>
        <taxon>Bacillati</taxon>
        <taxon>Actinomycetota</taxon>
        <taxon>Actinomycetes</taxon>
        <taxon>Kitasatosporales</taxon>
        <taxon>Streptomycetaceae</taxon>
        <taxon>Streptomyces</taxon>
        <taxon>Streptomyces violaceusniger group</taxon>
    </lineage>
</organism>
<comment type="caution">
    <text evidence="1">The sequence shown here is derived from an EMBL/GenBank/DDBJ whole genome shotgun (WGS) entry which is preliminary data.</text>
</comment>
<reference evidence="1 2" key="1">
    <citation type="journal article" date="2018" name="J. Biol. Chem.">
        <title>Discovery of the actinoplanic acid pathway in Streptomyces rapamycinicus reveals a genetically conserved synergism with rapamycin.</title>
        <authorList>
            <person name="Mrak P."/>
            <person name="Krastel P."/>
            <person name="Pivk Lukancic P."/>
            <person name="Tao J."/>
            <person name="Pistorius D."/>
            <person name="Moore C.M."/>
        </authorList>
    </citation>
    <scope>NUCLEOTIDE SEQUENCE [LARGE SCALE GENOMIC DNA]</scope>
    <source>
        <strain evidence="1 2">NRRL 5491</strain>
    </source>
</reference>
<gene>
    <name evidence="1" type="ORF">D3C57_120195</name>
</gene>
<dbReference type="AlphaFoldDB" id="A0A3L8RP62"/>
<accession>A0A3L8RP62</accession>
<dbReference type="EMBL" id="QYCY01000001">
    <property type="protein sequence ID" value="RLV80742.1"/>
    <property type="molecule type" value="Genomic_DNA"/>
</dbReference>
<evidence type="ECO:0000313" key="1">
    <source>
        <dbReference type="EMBL" id="RLV80742.1"/>
    </source>
</evidence>
<evidence type="ECO:0000313" key="2">
    <source>
        <dbReference type="Proteomes" id="UP000281594"/>
    </source>
</evidence>